<dbReference type="RefSeq" id="WP_027941506.1">
    <property type="nucleotide sequence ID" value="NZ_BSTI01000008.1"/>
</dbReference>
<organism evidence="2 3">
    <name type="scientific">Amycolatopsis taiwanensis</name>
    <dbReference type="NCBI Taxonomy" id="342230"/>
    <lineage>
        <taxon>Bacteria</taxon>
        <taxon>Bacillati</taxon>
        <taxon>Actinomycetota</taxon>
        <taxon>Actinomycetes</taxon>
        <taxon>Pseudonocardiales</taxon>
        <taxon>Pseudonocardiaceae</taxon>
        <taxon>Amycolatopsis</taxon>
    </lineage>
</organism>
<proteinExistence type="predicted"/>
<dbReference type="InterPro" id="IPR001387">
    <property type="entry name" value="Cro/C1-type_HTH"/>
</dbReference>
<dbReference type="SMART" id="SM00530">
    <property type="entry name" value="HTH_XRE"/>
    <property type="match status" value="1"/>
</dbReference>
<evidence type="ECO:0000313" key="3">
    <source>
        <dbReference type="Proteomes" id="UP001165136"/>
    </source>
</evidence>
<sequence length="292" mass="33232">MALIDALGAEQGTGPTARRMILGTQLRRLRERAGITRAQAAWEIRASESKISRMELGRVGCKERDVVDLLTMYGVYDSDERAWAVEMVKQANQPGWWHRFSDLVPPWFENYIGLEEAASRIRTYELLFVPGLLQVEGYARAVCSHGNPDVQDENIERRVALRMRRQKVLTGPKPPRLWAVVDESVLHRPVGGARVLKQQIDHLLEVTELPHISLQIVPYDQSGYAAEGAFTLLQFAEPELPNITYIEHGYGAIYLEKPDEIELYGRAFDRLTVDAETPERSRQLLTKLRAEI</sequence>
<keyword evidence="3" id="KW-1185">Reference proteome</keyword>
<accession>A0A9W6R2X0</accession>
<reference evidence="2" key="1">
    <citation type="submission" date="2023-03" db="EMBL/GenBank/DDBJ databases">
        <title>Amycolatopsis taiwanensis NBRC 103393.</title>
        <authorList>
            <person name="Ichikawa N."/>
            <person name="Sato H."/>
            <person name="Tonouchi N."/>
        </authorList>
    </citation>
    <scope>NUCLEOTIDE SEQUENCE</scope>
    <source>
        <strain evidence="2">NBRC 103393</strain>
    </source>
</reference>
<dbReference type="GO" id="GO:0003677">
    <property type="term" value="F:DNA binding"/>
    <property type="evidence" value="ECO:0007669"/>
    <property type="project" value="InterPro"/>
</dbReference>
<dbReference type="EMBL" id="BSTI01000008">
    <property type="protein sequence ID" value="GLY67395.1"/>
    <property type="molecule type" value="Genomic_DNA"/>
</dbReference>
<protein>
    <submittedName>
        <fullName evidence="2">Transcriptional regulator</fullName>
    </submittedName>
</protein>
<gene>
    <name evidence="2" type="ORF">Atai01_40140</name>
</gene>
<feature type="domain" description="HTH cro/C1-type" evidence="1">
    <location>
        <begin position="25"/>
        <end position="80"/>
    </location>
</feature>
<evidence type="ECO:0000259" key="1">
    <source>
        <dbReference type="SMART" id="SM00530"/>
    </source>
</evidence>
<name>A0A9W6R2X0_9PSEU</name>
<dbReference type="Pfam" id="PF13560">
    <property type="entry name" value="HTH_31"/>
    <property type="match status" value="1"/>
</dbReference>
<evidence type="ECO:0000313" key="2">
    <source>
        <dbReference type="EMBL" id="GLY67395.1"/>
    </source>
</evidence>
<dbReference type="Proteomes" id="UP001165136">
    <property type="component" value="Unassembled WGS sequence"/>
</dbReference>
<dbReference type="CDD" id="cd00093">
    <property type="entry name" value="HTH_XRE"/>
    <property type="match status" value="1"/>
</dbReference>
<comment type="caution">
    <text evidence="2">The sequence shown here is derived from an EMBL/GenBank/DDBJ whole genome shotgun (WGS) entry which is preliminary data.</text>
</comment>
<dbReference type="Gene3D" id="1.10.260.40">
    <property type="entry name" value="lambda repressor-like DNA-binding domains"/>
    <property type="match status" value="1"/>
</dbReference>
<dbReference type="InterPro" id="IPR010982">
    <property type="entry name" value="Lambda_DNA-bd_dom_sf"/>
</dbReference>
<dbReference type="InterPro" id="IPR043917">
    <property type="entry name" value="DUF5753"/>
</dbReference>
<dbReference type="Pfam" id="PF19054">
    <property type="entry name" value="DUF5753"/>
    <property type="match status" value="1"/>
</dbReference>
<dbReference type="SUPFAM" id="SSF47413">
    <property type="entry name" value="lambda repressor-like DNA-binding domains"/>
    <property type="match status" value="1"/>
</dbReference>
<dbReference type="AlphaFoldDB" id="A0A9W6R2X0"/>